<keyword evidence="4" id="KW-0732">Signal</keyword>
<dbReference type="Gene3D" id="3.20.20.80">
    <property type="entry name" value="Glycosidases"/>
    <property type="match status" value="1"/>
</dbReference>
<comment type="similarity">
    <text evidence="1 3">Belongs to the glycosyl hydrolase 1 family.</text>
</comment>
<dbReference type="PROSITE" id="PS00653">
    <property type="entry name" value="GLYCOSYL_HYDROL_F1_2"/>
    <property type="match status" value="1"/>
</dbReference>
<dbReference type="PANTHER" id="PTHR10353">
    <property type="entry name" value="GLYCOSYL HYDROLASE"/>
    <property type="match status" value="1"/>
</dbReference>
<evidence type="ECO:0000313" key="5">
    <source>
        <dbReference type="EMBL" id="WKA02470.1"/>
    </source>
</evidence>
<evidence type="ECO:0008006" key="7">
    <source>
        <dbReference type="Google" id="ProtNLM"/>
    </source>
</evidence>
<feature type="signal peptide" evidence="4">
    <location>
        <begin position="1"/>
        <end position="19"/>
    </location>
</feature>
<protein>
    <recommendedName>
        <fullName evidence="7">Beta-glucosidase 12</fullName>
    </recommendedName>
</protein>
<sequence>MAIKGSLLVLFTAIVGSVAWNESAGGPEGARGPECAGRSCFPVGFVFGTASSSYQYEGAADEGGRGRSIWDTFTQKYPEKIKDHSSGAVADDLYHRYKEDVGIMKDVGFDAFRFSISWSRLLPSGKLSGGVNQEGINYYNNFINELLKNGLQPFVTLFHWDLPQALEDEYGGFLSPNIVNDFQDYAELCYRSFGDRVKHWITLNEPYTFSTMGYTYGICPPGRCSKWWSEDCIAGDSGTEPYLVSHHQLLAHAAAVKVYRDKYQVSQNGQIGLALNTPWIVPYYDTPADRNAANRALAFSYGWFMEPLNSGAYPTDMVNYIKNRLPEFSKVESLMVKGSYDFIGINYYSARYATDVPCKSENMSSYTDACVYLTYERNGVPIGPKAASDWLYVYPEGIGDILLYTKENFNNPIIYITENGIDELNTNTILLEDNMRIDYYDQHLMFIRRAMTNGADVRGYFAWSLLDNFEWISGYTVRFGSYYIDYKDGLKRYPKSSAKWFKNFLKGG</sequence>
<organism evidence="5 6">
    <name type="scientific">Vitis vinifera</name>
    <name type="common">Grape</name>
    <dbReference type="NCBI Taxonomy" id="29760"/>
    <lineage>
        <taxon>Eukaryota</taxon>
        <taxon>Viridiplantae</taxon>
        <taxon>Streptophyta</taxon>
        <taxon>Embryophyta</taxon>
        <taxon>Tracheophyta</taxon>
        <taxon>Spermatophyta</taxon>
        <taxon>Magnoliopsida</taxon>
        <taxon>eudicotyledons</taxon>
        <taxon>Gunneridae</taxon>
        <taxon>Pentapetalae</taxon>
        <taxon>rosids</taxon>
        <taxon>Vitales</taxon>
        <taxon>Vitaceae</taxon>
        <taxon>Viteae</taxon>
        <taxon>Vitis</taxon>
    </lineage>
</organism>
<dbReference type="Pfam" id="PF00232">
    <property type="entry name" value="Glyco_hydro_1"/>
    <property type="match status" value="1"/>
</dbReference>
<keyword evidence="6" id="KW-1185">Reference proteome</keyword>
<reference evidence="5 6" key="1">
    <citation type="journal article" date="2023" name="Hortic Res">
        <title>The complete reference genome for grapevine (Vitis vinifera L.) genetics and breeding.</title>
        <authorList>
            <person name="Shi X."/>
            <person name="Cao S."/>
            <person name="Wang X."/>
            <person name="Huang S."/>
            <person name="Wang Y."/>
            <person name="Liu Z."/>
            <person name="Liu W."/>
            <person name="Leng X."/>
            <person name="Peng Y."/>
            <person name="Wang N."/>
            <person name="Wang Y."/>
            <person name="Ma Z."/>
            <person name="Xu X."/>
            <person name="Zhang F."/>
            <person name="Xue H."/>
            <person name="Zhong H."/>
            <person name="Wang Y."/>
            <person name="Zhang K."/>
            <person name="Velt A."/>
            <person name="Avia K."/>
            <person name="Holtgrawe D."/>
            <person name="Grimplet J."/>
            <person name="Matus J.T."/>
            <person name="Ware D."/>
            <person name="Wu X."/>
            <person name="Wang H."/>
            <person name="Liu C."/>
            <person name="Fang Y."/>
            <person name="Rustenholz C."/>
            <person name="Cheng Z."/>
            <person name="Xiao H."/>
            <person name="Zhou Y."/>
        </authorList>
    </citation>
    <scope>NUCLEOTIDE SEQUENCE [LARGE SCALE GENOMIC DNA]</scope>
    <source>
        <strain evidence="6">cv. Pinot noir / PN40024</strain>
        <tissue evidence="5">Leaf</tissue>
    </source>
</reference>
<name>A0ABY9D4H7_VITVI</name>
<dbReference type="Proteomes" id="UP001227230">
    <property type="component" value="Chromosome 13"/>
</dbReference>
<dbReference type="SUPFAM" id="SSF51445">
    <property type="entry name" value="(Trans)glycosidases"/>
    <property type="match status" value="1"/>
</dbReference>
<gene>
    <name evidence="5" type="ORF">VitviT2T_020656</name>
</gene>
<evidence type="ECO:0000256" key="3">
    <source>
        <dbReference type="RuleBase" id="RU003690"/>
    </source>
</evidence>
<proteinExistence type="inferred from homology"/>
<feature type="chain" id="PRO_5045072663" description="Beta-glucosidase 12" evidence="4">
    <location>
        <begin position="20"/>
        <end position="508"/>
    </location>
</feature>
<dbReference type="EMBL" id="CP126660">
    <property type="protein sequence ID" value="WKA02470.1"/>
    <property type="molecule type" value="Genomic_DNA"/>
</dbReference>
<keyword evidence="2" id="KW-0378">Hydrolase</keyword>
<dbReference type="InterPro" id="IPR001360">
    <property type="entry name" value="Glyco_hydro_1"/>
</dbReference>
<accession>A0ABY9D4H7</accession>
<evidence type="ECO:0000256" key="1">
    <source>
        <dbReference type="ARBA" id="ARBA00010838"/>
    </source>
</evidence>
<dbReference type="PANTHER" id="PTHR10353:SF237">
    <property type="entry name" value="BETA-GLUCOSIDASE 12-RELATED"/>
    <property type="match status" value="1"/>
</dbReference>
<evidence type="ECO:0000256" key="4">
    <source>
        <dbReference type="SAM" id="SignalP"/>
    </source>
</evidence>
<evidence type="ECO:0000313" key="6">
    <source>
        <dbReference type="Proteomes" id="UP001227230"/>
    </source>
</evidence>
<dbReference type="InterPro" id="IPR017853">
    <property type="entry name" value="GH"/>
</dbReference>
<dbReference type="PRINTS" id="PR00131">
    <property type="entry name" value="GLHYDRLASE1"/>
</dbReference>
<evidence type="ECO:0000256" key="2">
    <source>
        <dbReference type="ARBA" id="ARBA00022801"/>
    </source>
</evidence>
<dbReference type="InterPro" id="IPR033132">
    <property type="entry name" value="GH_1_N_CS"/>
</dbReference>